<comment type="caution">
    <text evidence="2">The sequence shown here is derived from an EMBL/GenBank/DDBJ whole genome shotgun (WGS) entry which is preliminary data.</text>
</comment>
<sequence>MIKKSSNNPLARDTFICSVCMTTTFSAEHCVPIPQLDPINECLSLAEYNVEQISQFKDQHNLDEVWNGLLPDLDGFKEACSELRERFKQVIKQNQWWNLVHLHSDARMFLNRIFDSDIMKYYNRQFQSRSFHDSKRGSSLREGDTQIFLRAKVAELKKNQISLQKKLDKSTQEAERRTAQVKTLLQEKVKLDQEFRDLKISTEQKIIDSQAKIQELGKMIETKNNENSQQTAQLEELKNQISFLEMTLEDSTSTITHAELKEIHNLITSSSFIFNRSSDLILKLNKWSDQTLLKALQLRTLPSLNQLYIDYIGSFDNPSVISKFLINAVRPYISSLREFVVINRKMPCIHASSFIRGFKNIFEQTSNFIGLYRFKISKEEFEALVIAGRHCKEVKFNKCEIVTDEQVEFGDELGDSSFIKIDFYKCGGSAYSKWKDNGFKRLHNIVKGLAKVSQLKERKILLGLSECDLTKDEAQTILIENGFTAATIQGI</sequence>
<feature type="coiled-coil region" evidence="1">
    <location>
        <begin position="220"/>
        <end position="254"/>
    </location>
</feature>
<evidence type="ECO:0000313" key="3">
    <source>
        <dbReference type="Proteomes" id="UP001295684"/>
    </source>
</evidence>
<accession>A0AAD2DCM2</accession>
<protein>
    <submittedName>
        <fullName evidence="2">Uncharacterized protein</fullName>
    </submittedName>
</protein>
<dbReference type="EMBL" id="CAMPGE010030328">
    <property type="protein sequence ID" value="CAI2387845.1"/>
    <property type="molecule type" value="Genomic_DNA"/>
</dbReference>
<keyword evidence="1" id="KW-0175">Coiled coil</keyword>
<gene>
    <name evidence="2" type="ORF">ECRASSUSDP1_LOCUS29479</name>
</gene>
<reference evidence="2" key="1">
    <citation type="submission" date="2023-07" db="EMBL/GenBank/DDBJ databases">
        <authorList>
            <consortium name="AG Swart"/>
            <person name="Singh M."/>
            <person name="Singh A."/>
            <person name="Seah K."/>
            <person name="Emmerich C."/>
        </authorList>
    </citation>
    <scope>NUCLEOTIDE SEQUENCE</scope>
    <source>
        <strain evidence="2">DP1</strain>
    </source>
</reference>
<name>A0AAD2DCM2_EUPCR</name>
<keyword evidence="3" id="KW-1185">Reference proteome</keyword>
<dbReference type="Proteomes" id="UP001295684">
    <property type="component" value="Unassembled WGS sequence"/>
</dbReference>
<organism evidence="2 3">
    <name type="scientific">Euplotes crassus</name>
    <dbReference type="NCBI Taxonomy" id="5936"/>
    <lineage>
        <taxon>Eukaryota</taxon>
        <taxon>Sar</taxon>
        <taxon>Alveolata</taxon>
        <taxon>Ciliophora</taxon>
        <taxon>Intramacronucleata</taxon>
        <taxon>Spirotrichea</taxon>
        <taxon>Hypotrichia</taxon>
        <taxon>Euplotida</taxon>
        <taxon>Euplotidae</taxon>
        <taxon>Moneuplotes</taxon>
    </lineage>
</organism>
<proteinExistence type="predicted"/>
<feature type="coiled-coil region" evidence="1">
    <location>
        <begin position="153"/>
        <end position="187"/>
    </location>
</feature>
<evidence type="ECO:0000313" key="2">
    <source>
        <dbReference type="EMBL" id="CAI2387845.1"/>
    </source>
</evidence>
<dbReference type="AlphaFoldDB" id="A0AAD2DCM2"/>
<evidence type="ECO:0000256" key="1">
    <source>
        <dbReference type="SAM" id="Coils"/>
    </source>
</evidence>